<protein>
    <submittedName>
        <fullName evidence="2">Uncharacterized protein</fullName>
    </submittedName>
</protein>
<dbReference type="EMBL" id="JAWQEG010001402">
    <property type="protein sequence ID" value="KAK3879720.1"/>
    <property type="molecule type" value="Genomic_DNA"/>
</dbReference>
<name>A0AAE1FSQ0_PETCI</name>
<evidence type="ECO:0000313" key="3">
    <source>
        <dbReference type="Proteomes" id="UP001286313"/>
    </source>
</evidence>
<organism evidence="2 3">
    <name type="scientific">Petrolisthes cinctipes</name>
    <name type="common">Flat porcelain crab</name>
    <dbReference type="NCBI Taxonomy" id="88211"/>
    <lineage>
        <taxon>Eukaryota</taxon>
        <taxon>Metazoa</taxon>
        <taxon>Ecdysozoa</taxon>
        <taxon>Arthropoda</taxon>
        <taxon>Crustacea</taxon>
        <taxon>Multicrustacea</taxon>
        <taxon>Malacostraca</taxon>
        <taxon>Eumalacostraca</taxon>
        <taxon>Eucarida</taxon>
        <taxon>Decapoda</taxon>
        <taxon>Pleocyemata</taxon>
        <taxon>Anomura</taxon>
        <taxon>Galatheoidea</taxon>
        <taxon>Porcellanidae</taxon>
        <taxon>Petrolisthes</taxon>
    </lineage>
</organism>
<dbReference type="Proteomes" id="UP001286313">
    <property type="component" value="Unassembled WGS sequence"/>
</dbReference>
<feature type="compositionally biased region" description="Basic and acidic residues" evidence="1">
    <location>
        <begin position="78"/>
        <end position="92"/>
    </location>
</feature>
<evidence type="ECO:0000313" key="2">
    <source>
        <dbReference type="EMBL" id="KAK3879720.1"/>
    </source>
</evidence>
<feature type="region of interest" description="Disordered" evidence="1">
    <location>
        <begin position="64"/>
        <end position="92"/>
    </location>
</feature>
<evidence type="ECO:0000256" key="1">
    <source>
        <dbReference type="SAM" id="MobiDB-lite"/>
    </source>
</evidence>
<comment type="caution">
    <text evidence="2">The sequence shown here is derived from an EMBL/GenBank/DDBJ whole genome shotgun (WGS) entry which is preliminary data.</text>
</comment>
<sequence length="92" mass="10084">MAEPTVASITAAEPPGDDHASSPEGAPLERRRLKRDRAAVNTDENKNVSGTKYYFIDNEAYTRGLGSSNTAIPSEPEQYDKSKNVFDAEPRI</sequence>
<gene>
    <name evidence="2" type="ORF">Pcinc_015709</name>
</gene>
<proteinExistence type="predicted"/>
<feature type="region of interest" description="Disordered" evidence="1">
    <location>
        <begin position="1"/>
        <end position="49"/>
    </location>
</feature>
<dbReference type="AlphaFoldDB" id="A0AAE1FSQ0"/>
<keyword evidence="3" id="KW-1185">Reference proteome</keyword>
<accession>A0AAE1FSQ0</accession>
<reference evidence="2" key="1">
    <citation type="submission" date="2023-10" db="EMBL/GenBank/DDBJ databases">
        <title>Genome assemblies of two species of porcelain crab, Petrolisthes cinctipes and Petrolisthes manimaculis (Anomura: Porcellanidae).</title>
        <authorList>
            <person name="Angst P."/>
        </authorList>
    </citation>
    <scope>NUCLEOTIDE SEQUENCE</scope>
    <source>
        <strain evidence="2">PB745_01</strain>
        <tissue evidence="2">Gill</tissue>
    </source>
</reference>